<protein>
    <submittedName>
        <fullName evidence="2">Uncharacterized protein</fullName>
    </submittedName>
</protein>
<evidence type="ECO:0000313" key="3">
    <source>
        <dbReference type="Proteomes" id="UP000479190"/>
    </source>
</evidence>
<gene>
    <name evidence="2" type="ORF">TBRA_LOCUS8855</name>
</gene>
<dbReference type="Proteomes" id="UP000479190">
    <property type="component" value="Unassembled WGS sequence"/>
</dbReference>
<feature type="signal peptide" evidence="1">
    <location>
        <begin position="1"/>
        <end position="22"/>
    </location>
</feature>
<reference evidence="2 3" key="1">
    <citation type="submission" date="2020-02" db="EMBL/GenBank/DDBJ databases">
        <authorList>
            <person name="Ferguson B K."/>
        </authorList>
    </citation>
    <scope>NUCLEOTIDE SEQUENCE [LARGE SCALE GENOMIC DNA]</scope>
</reference>
<dbReference type="AlphaFoldDB" id="A0A6H5IGQ9"/>
<sequence length="913" mass="104593">MPSVAKILSLLALATSLRVSSTSPPPYWYSVKPGYNLIFNEEAYRGRSHAFGYCPENYSGLNTSCTFVHVDELGHKRQCGLDVKTLYDILEPGQVQLWLLGAHKAIVSKFVPTSSANKWQVYVVNFLDCSNYQPRGLQKLVPVKFIVYEKSFYAIVNSATRSMPCYREPNRSRNVQRCWIKFNDLGSITGPRYWYKLSADNDDFAMAPLQEDTNVLEDFLMIRLFRRAGKTPVFAEALIQGWAKGRSEHLPDQRRRLLSHDSQHKSISLRKYTVLDSSSAQRGLDPRERIAYSTHAGYIGVCAKKEDMVLICSQYDDDGRLQWEHTFRVDPALVNFYEMAVMNLAGDKPGMLLLMASCKDPACHASRRNEYRVARIGLDSYQLETVHKIPKLTCDRYTNRASGKLFEDGPGKYCFTQACYEDFFVESHKDKNQKRSRQLKLDRHCFTDSDLTTRQVVEYVEVDWSKKLWPTWINFDRTLGKSRIDRERLPAKFYDPDSFDNLSDDAWVGRSLFYTYKDADKNFEGVAAGRRFVMLVPDVFNQTDHWSCPLLKDYQKLPSETNEKKLDFILLSPYSKNLVVYGSIEAAAAAAANVDNERIRLARVQLADCGAQVTEMTLDARDDAISLLNVLPYVDGTYDFVYVVGPANSRTVRTTYDPQGRRVQRTDSWFPVAPDTEELSVVPLRRGTRDSGHLLIEKTDKSVCVTLIDKYGKATLLKNHKYIPKLPPKEAMDVRYFRRSHGYQFDYSLEHDTVGLCFQGGRSVTCSQFDFAGNMKLEKSMKLDRDLLELALHNEPANRGGFLLMLTLEEDEGLRSVDKRRFVDGAERTFAPIAREKDRRIFRIDERGRILGSMDIYKFGCELEPKIMKPRFFELGGGNYCLAMICWDSTTLRHAAMGVAKNCFSHDDFTQKA</sequence>
<feature type="chain" id="PRO_5026172864" evidence="1">
    <location>
        <begin position="23"/>
        <end position="913"/>
    </location>
</feature>
<proteinExistence type="predicted"/>
<name>A0A6H5IGQ9_9HYME</name>
<keyword evidence="3" id="KW-1185">Reference proteome</keyword>
<evidence type="ECO:0000313" key="2">
    <source>
        <dbReference type="EMBL" id="CAB0037018.1"/>
    </source>
</evidence>
<keyword evidence="1" id="KW-0732">Signal</keyword>
<accession>A0A6H5IGQ9</accession>
<dbReference type="EMBL" id="CADCXV010000841">
    <property type="protein sequence ID" value="CAB0037018.1"/>
    <property type="molecule type" value="Genomic_DNA"/>
</dbReference>
<dbReference type="OrthoDB" id="10354277at2759"/>
<evidence type="ECO:0000256" key="1">
    <source>
        <dbReference type="SAM" id="SignalP"/>
    </source>
</evidence>
<organism evidence="2 3">
    <name type="scientific">Trichogramma brassicae</name>
    <dbReference type="NCBI Taxonomy" id="86971"/>
    <lineage>
        <taxon>Eukaryota</taxon>
        <taxon>Metazoa</taxon>
        <taxon>Ecdysozoa</taxon>
        <taxon>Arthropoda</taxon>
        <taxon>Hexapoda</taxon>
        <taxon>Insecta</taxon>
        <taxon>Pterygota</taxon>
        <taxon>Neoptera</taxon>
        <taxon>Endopterygota</taxon>
        <taxon>Hymenoptera</taxon>
        <taxon>Apocrita</taxon>
        <taxon>Proctotrupomorpha</taxon>
        <taxon>Chalcidoidea</taxon>
        <taxon>Trichogrammatidae</taxon>
        <taxon>Trichogramma</taxon>
    </lineage>
</organism>